<gene>
    <name evidence="4" type="ORF">HGB48_03665</name>
</gene>
<name>A0A846YVZ9_9ACTN</name>
<feature type="transmembrane region" description="Helical" evidence="1">
    <location>
        <begin position="12"/>
        <end position="30"/>
    </location>
</feature>
<dbReference type="AlphaFoldDB" id="A0A846YVZ9"/>
<keyword evidence="1" id="KW-0812">Transmembrane</keyword>
<dbReference type="EMBL" id="JAAXPI010000003">
    <property type="protein sequence ID" value="NKZ02852.1"/>
    <property type="molecule type" value="Genomic_DNA"/>
</dbReference>
<evidence type="ECO:0000256" key="1">
    <source>
        <dbReference type="SAM" id="Phobius"/>
    </source>
</evidence>
<evidence type="ECO:0000313" key="5">
    <source>
        <dbReference type="Proteomes" id="UP000579250"/>
    </source>
</evidence>
<dbReference type="InterPro" id="IPR052336">
    <property type="entry name" value="MlaD_Phospholipid_Transporter"/>
</dbReference>
<dbReference type="InterPro" id="IPR003399">
    <property type="entry name" value="Mce/MlaD"/>
</dbReference>
<dbReference type="PANTHER" id="PTHR33371:SF4">
    <property type="entry name" value="INTERMEMBRANE PHOSPHOLIPID TRANSPORT SYSTEM BINDING PROTEIN MLAD"/>
    <property type="match status" value="1"/>
</dbReference>
<evidence type="ECO:0000313" key="4">
    <source>
        <dbReference type="EMBL" id="NKZ02852.1"/>
    </source>
</evidence>
<dbReference type="Proteomes" id="UP000579250">
    <property type="component" value="Unassembled WGS sequence"/>
</dbReference>
<feature type="domain" description="Mammalian cell entry C-terminal" evidence="3">
    <location>
        <begin position="123"/>
        <end position="275"/>
    </location>
</feature>
<organism evidence="4 5">
    <name type="scientific">Actinomadura latina</name>
    <dbReference type="NCBI Taxonomy" id="163603"/>
    <lineage>
        <taxon>Bacteria</taxon>
        <taxon>Bacillati</taxon>
        <taxon>Actinomycetota</taxon>
        <taxon>Actinomycetes</taxon>
        <taxon>Streptosporangiales</taxon>
        <taxon>Thermomonosporaceae</taxon>
        <taxon>Actinomadura</taxon>
    </lineage>
</organism>
<dbReference type="PANTHER" id="PTHR33371">
    <property type="entry name" value="INTERMEMBRANE PHOSPHOLIPID TRANSPORT SYSTEM BINDING PROTEIN MLAD-RELATED"/>
    <property type="match status" value="1"/>
</dbReference>
<dbReference type="NCBIfam" id="TIGR00996">
    <property type="entry name" value="Mtu_fam_mce"/>
    <property type="match status" value="1"/>
</dbReference>
<sequence>MIDEEIPLPRRLLISAVTLAAVAGLLYVLAARPGRDPGTVLTAEFGRAGQGLGSGTPVKIRGVTVGSVAGVELTGGGRARVSLRLDPGTRVPDTVTASVEPASAFGPKFVDLVPGAHGETGPYLAPGARITRTSDPRDLSDLLARADAGLGAVDAEEVGTIVHTVATGLEGQGARLRETIDQTGILLNVAYRNRANARTFIGDTADLSGAVSDKGDEIVAISQDTNAIIGTAARGRGRLAGFAGGLSDVSLLVAHGFDRRGGQLGEMFRSSERTALIIYAQLGLVGDAVRTGNRLLPLYGELTSLKGPGGKNYLRSQGYLPTDPCGLLIGLCGPGGTPGAPQQGGR</sequence>
<dbReference type="RefSeq" id="WP_067635297.1">
    <property type="nucleotide sequence ID" value="NZ_JAAXPI010000003.1"/>
</dbReference>
<dbReference type="Pfam" id="PF02470">
    <property type="entry name" value="MlaD"/>
    <property type="match status" value="1"/>
</dbReference>
<dbReference type="InterPro" id="IPR005693">
    <property type="entry name" value="Mce"/>
</dbReference>
<accession>A0A846YVZ9</accession>
<keyword evidence="1" id="KW-1133">Transmembrane helix</keyword>
<dbReference type="InterPro" id="IPR024516">
    <property type="entry name" value="Mce_C"/>
</dbReference>
<proteinExistence type="predicted"/>
<protein>
    <submittedName>
        <fullName evidence="4">MCE family protein</fullName>
    </submittedName>
</protein>
<comment type="caution">
    <text evidence="4">The sequence shown here is derived from an EMBL/GenBank/DDBJ whole genome shotgun (WGS) entry which is preliminary data.</text>
</comment>
<evidence type="ECO:0000259" key="3">
    <source>
        <dbReference type="Pfam" id="PF11887"/>
    </source>
</evidence>
<dbReference type="Pfam" id="PF11887">
    <property type="entry name" value="Mce4_CUP1"/>
    <property type="match status" value="1"/>
</dbReference>
<keyword evidence="1" id="KW-0472">Membrane</keyword>
<keyword evidence="5" id="KW-1185">Reference proteome</keyword>
<evidence type="ECO:0000259" key="2">
    <source>
        <dbReference type="Pfam" id="PF02470"/>
    </source>
</evidence>
<reference evidence="4 5" key="1">
    <citation type="submission" date="2020-04" db="EMBL/GenBank/DDBJ databases">
        <title>MicrobeNet Type strains.</title>
        <authorList>
            <person name="Nicholson A.C."/>
        </authorList>
    </citation>
    <scope>NUCLEOTIDE SEQUENCE [LARGE SCALE GENOMIC DNA]</scope>
    <source>
        <strain evidence="4 5">ATCC BAA-277</strain>
    </source>
</reference>
<feature type="domain" description="Mce/MlaD" evidence="2">
    <location>
        <begin position="38"/>
        <end position="115"/>
    </location>
</feature>